<dbReference type="SUPFAM" id="SSF52799">
    <property type="entry name" value="(Phosphotyrosine protein) phosphatases II"/>
    <property type="match status" value="1"/>
</dbReference>
<accession>A0A0A2VHX4</accession>
<dbReference type="PANTHER" id="PTHR45848:SF4">
    <property type="entry name" value="DUAL SPECIFICITY PROTEIN PHOSPHATASE 12"/>
    <property type="match status" value="1"/>
</dbReference>
<dbReference type="InterPro" id="IPR029021">
    <property type="entry name" value="Prot-tyrosine_phosphatase-like"/>
</dbReference>
<dbReference type="HOGENOM" id="CLU_023312_0_2_1"/>
<evidence type="ECO:0000256" key="4">
    <source>
        <dbReference type="ARBA" id="ARBA00022912"/>
    </source>
</evidence>
<dbReference type="PIRSF" id="PIRSF000941">
    <property type="entry name" value="DUSP12"/>
    <property type="match status" value="1"/>
</dbReference>
<comment type="similarity">
    <text evidence="1">Belongs to the protein-tyrosine phosphatase family. Non-receptor class dual specificity subfamily.</text>
</comment>
<keyword evidence="3" id="KW-0378">Hydrolase</keyword>
<dbReference type="EC" id="3.1.3.48" evidence="2"/>
<organism evidence="9 10">
    <name type="scientific">Beauveria bassiana D1-5</name>
    <dbReference type="NCBI Taxonomy" id="1245745"/>
    <lineage>
        <taxon>Eukaryota</taxon>
        <taxon>Fungi</taxon>
        <taxon>Dikarya</taxon>
        <taxon>Ascomycota</taxon>
        <taxon>Pezizomycotina</taxon>
        <taxon>Sordariomycetes</taxon>
        <taxon>Hypocreomycetidae</taxon>
        <taxon>Hypocreales</taxon>
        <taxon>Cordycipitaceae</taxon>
        <taxon>Beauveria</taxon>
    </lineage>
</organism>
<feature type="domain" description="Tyrosine specific protein phosphatases" evidence="8">
    <location>
        <begin position="77"/>
        <end position="161"/>
    </location>
</feature>
<dbReference type="GO" id="GO:0005634">
    <property type="term" value="C:nucleus"/>
    <property type="evidence" value="ECO:0007669"/>
    <property type="project" value="TreeGrafter"/>
</dbReference>
<feature type="active site" description="Phosphocysteine intermediate" evidence="5">
    <location>
        <position position="106"/>
    </location>
</feature>
<evidence type="ECO:0000256" key="3">
    <source>
        <dbReference type="ARBA" id="ARBA00022801"/>
    </source>
</evidence>
<dbReference type="InterPro" id="IPR000387">
    <property type="entry name" value="Tyr_Pase_dom"/>
</dbReference>
<dbReference type="InterPro" id="IPR000340">
    <property type="entry name" value="Dual-sp_phosphatase_cat-dom"/>
</dbReference>
<dbReference type="AlphaFoldDB" id="A0A0A2VHX4"/>
<evidence type="ECO:0000313" key="10">
    <source>
        <dbReference type="Proteomes" id="UP000030106"/>
    </source>
</evidence>
<dbReference type="PROSITE" id="PS50056">
    <property type="entry name" value="TYR_PHOSPHATASE_2"/>
    <property type="match status" value="1"/>
</dbReference>
<dbReference type="Proteomes" id="UP000030106">
    <property type="component" value="Unassembled WGS sequence"/>
</dbReference>
<evidence type="ECO:0000256" key="5">
    <source>
        <dbReference type="PIRSR" id="PIRSR000941-50"/>
    </source>
</evidence>
<evidence type="ECO:0000313" key="9">
    <source>
        <dbReference type="EMBL" id="KGQ07491.1"/>
    </source>
</evidence>
<feature type="domain" description="Tyrosine-protein phosphatase" evidence="7">
    <location>
        <begin position="4"/>
        <end position="182"/>
    </location>
</feature>
<evidence type="ECO:0000256" key="1">
    <source>
        <dbReference type="ARBA" id="ARBA00008601"/>
    </source>
</evidence>
<dbReference type="Pfam" id="PF00782">
    <property type="entry name" value="DSPc"/>
    <property type="match status" value="1"/>
</dbReference>
<sequence>MAYSPINIPDNLYVGGLWALRRSDQLSEKGITHVLSLYGFPPDSLKNFKEEPWSEYGKQYQHLVIDIDDVEETDILVEFPKAVKFINGGLNSISETGKPGGVFVHCAVGKSRSVSCVIAFLLWKYPNKFDPSAKSGASKPRNETAEEAVDAALALIRQTRPMAEPNDGFMEQLRMWWTMGCPEDVDEHPLYQRWAYQREVSESLAVGQAPSRLRFEDEQTPKLDTSGSSLRCKKCRRVLATAQFIAKHESSNGPTNCQHFFIEPLSWMRPELEQGTLNGRLTCPNDRCGAIVGRYDWKGFKCSCGAWLTPAFSLQRAKVDEAMTSTSGTGGNLGIRLPPGSGRGNL</sequence>
<keyword evidence="4" id="KW-0904">Protein phosphatase</keyword>
<name>A0A0A2VHX4_BEABA</name>
<dbReference type="EMBL" id="ANFO01000683">
    <property type="protein sequence ID" value="KGQ07491.1"/>
    <property type="molecule type" value="Genomic_DNA"/>
</dbReference>
<comment type="caution">
    <text evidence="9">The sequence shown here is derived from an EMBL/GenBank/DDBJ whole genome shotgun (WGS) entry which is preliminary data.</text>
</comment>
<dbReference type="eggNOG" id="KOG1716">
    <property type="taxonomic scope" value="Eukaryota"/>
</dbReference>
<gene>
    <name evidence="9" type="ORF">BBAD15_g7175</name>
</gene>
<protein>
    <recommendedName>
        <fullName evidence="2">protein-tyrosine-phosphatase</fullName>
        <ecNumber evidence="2">3.1.3.48</ecNumber>
    </recommendedName>
</protein>
<dbReference type="SMART" id="SM00195">
    <property type="entry name" value="DSPc"/>
    <property type="match status" value="1"/>
</dbReference>
<evidence type="ECO:0000256" key="6">
    <source>
        <dbReference type="SAM" id="MobiDB-lite"/>
    </source>
</evidence>
<evidence type="ECO:0000259" key="7">
    <source>
        <dbReference type="PROSITE" id="PS50054"/>
    </source>
</evidence>
<feature type="region of interest" description="Disordered" evidence="6">
    <location>
        <begin position="323"/>
        <end position="346"/>
    </location>
</feature>
<dbReference type="STRING" id="1245745.A0A0A2VHX4"/>
<dbReference type="InterPro" id="IPR020422">
    <property type="entry name" value="TYR_PHOSPHATASE_DUAL_dom"/>
</dbReference>
<dbReference type="InterPro" id="IPR016278">
    <property type="entry name" value="DUSP12"/>
</dbReference>
<dbReference type="PANTHER" id="PTHR45848">
    <property type="entry name" value="DUAL SPECIFICITY PROTEIN PHOSPHATASE 12 FAMILY MEMBER"/>
    <property type="match status" value="1"/>
</dbReference>
<dbReference type="Gene3D" id="3.90.190.10">
    <property type="entry name" value="Protein tyrosine phosphatase superfamily"/>
    <property type="match status" value="1"/>
</dbReference>
<evidence type="ECO:0000256" key="2">
    <source>
        <dbReference type="ARBA" id="ARBA00013064"/>
    </source>
</evidence>
<reference evidence="9 10" key="1">
    <citation type="submission" date="2012-10" db="EMBL/GenBank/DDBJ databases">
        <title>Genome sequencing and analysis of entomopathogenic fungi Beauveria bassiana D1-5.</title>
        <authorList>
            <person name="Li Q."/>
            <person name="Wang L."/>
            <person name="Zhang Z."/>
            <person name="Wang Q."/>
            <person name="Ren J."/>
            <person name="Wang M."/>
            <person name="Xu W."/>
            <person name="Wang J."/>
            <person name="Lu Y."/>
            <person name="Du Q."/>
            <person name="Sun Z."/>
        </authorList>
    </citation>
    <scope>NUCLEOTIDE SEQUENCE [LARGE SCALE GENOMIC DNA]</scope>
    <source>
        <strain evidence="9 10">D1-5</strain>
    </source>
</reference>
<evidence type="ECO:0000259" key="8">
    <source>
        <dbReference type="PROSITE" id="PS50056"/>
    </source>
</evidence>
<dbReference type="CDD" id="cd14518">
    <property type="entry name" value="DSP_fungal_YVH1"/>
    <property type="match status" value="1"/>
</dbReference>
<dbReference type="GO" id="GO:0004725">
    <property type="term" value="F:protein tyrosine phosphatase activity"/>
    <property type="evidence" value="ECO:0007669"/>
    <property type="project" value="UniProtKB-EC"/>
</dbReference>
<dbReference type="OrthoDB" id="2017893at2759"/>
<dbReference type="GO" id="GO:0008138">
    <property type="term" value="F:protein tyrosine/serine/threonine phosphatase activity"/>
    <property type="evidence" value="ECO:0007669"/>
    <property type="project" value="InterPro"/>
</dbReference>
<dbReference type="PROSITE" id="PS50054">
    <property type="entry name" value="TYR_PHOSPHATASE_DUAL"/>
    <property type="match status" value="1"/>
</dbReference>
<proteinExistence type="inferred from homology"/>